<dbReference type="RefSeq" id="WP_123889492.1">
    <property type="nucleotide sequence ID" value="NZ_JBPYCX010000012.1"/>
</dbReference>
<comment type="caution">
    <text evidence="1">The sequence shown here is derived from an EMBL/GenBank/DDBJ whole genome shotgun (WGS) entry which is preliminary data.</text>
</comment>
<proteinExistence type="predicted"/>
<reference evidence="1 2" key="1">
    <citation type="submission" date="2018-11" db="EMBL/GenBank/DDBJ databases">
        <authorList>
            <person name="Jang G.I."/>
            <person name="Hwang C.Y."/>
        </authorList>
    </citation>
    <scope>NUCLEOTIDE SEQUENCE [LARGE SCALE GENOMIC DNA]</scope>
    <source>
        <strain evidence="1 2">SSM26</strain>
    </source>
</reference>
<dbReference type="EMBL" id="RKKU01000010">
    <property type="protein sequence ID" value="ROZ84737.1"/>
    <property type="molecule type" value="Genomic_DNA"/>
</dbReference>
<evidence type="ECO:0000313" key="2">
    <source>
        <dbReference type="Proteomes" id="UP000275199"/>
    </source>
</evidence>
<organism evidence="1 2">
    <name type="scientific">Pseudomonas neustonica</name>
    <dbReference type="NCBI Taxonomy" id="2487346"/>
    <lineage>
        <taxon>Bacteria</taxon>
        <taxon>Pseudomonadati</taxon>
        <taxon>Pseudomonadota</taxon>
        <taxon>Gammaproteobacteria</taxon>
        <taxon>Pseudomonadales</taxon>
        <taxon>Pseudomonadaceae</taxon>
        <taxon>Pseudomonas</taxon>
    </lineage>
</organism>
<name>A0ABX9XHZ1_9PSED</name>
<dbReference type="Proteomes" id="UP000275199">
    <property type="component" value="Unassembled WGS sequence"/>
</dbReference>
<protein>
    <recommendedName>
        <fullName evidence="3">Ribosomal protein S3AE</fullName>
    </recommendedName>
</protein>
<gene>
    <name evidence="1" type="ORF">EF096_10095</name>
</gene>
<evidence type="ECO:0000313" key="1">
    <source>
        <dbReference type="EMBL" id="ROZ84737.1"/>
    </source>
</evidence>
<keyword evidence="2" id="KW-1185">Reference proteome</keyword>
<accession>A0ABX9XHZ1</accession>
<evidence type="ECO:0008006" key="3">
    <source>
        <dbReference type="Google" id="ProtNLM"/>
    </source>
</evidence>
<sequence>MTSTALRQACPPGTCDCDRDALLDSPDADARILRLTLHEEKRLLARLESISTLSELEHLQQRMHEQLGIRLMIGPGLKEVRSLRGIGMQFEPQRGLCRKTRKSIPAAIRRSLQAHPEIVFDLLNSQDLLRDA</sequence>